<keyword evidence="2" id="KW-1185">Reference proteome</keyword>
<evidence type="ECO:0000313" key="1">
    <source>
        <dbReference type="EMBL" id="SDY44757.1"/>
    </source>
</evidence>
<dbReference type="EMBL" id="FNPX01000001">
    <property type="protein sequence ID" value="SDY44757.1"/>
    <property type="molecule type" value="Genomic_DNA"/>
</dbReference>
<keyword evidence="1" id="KW-0282">Flagellum</keyword>
<dbReference type="SUPFAM" id="SSF158791">
    <property type="entry name" value="MgtE N-terminal domain-like"/>
    <property type="match status" value="1"/>
</dbReference>
<dbReference type="STRING" id="1244108.SAMN05444004_101465"/>
<organism evidence="1 2">
    <name type="scientific">Jannaschia faecimaris</name>
    <dbReference type="NCBI Taxonomy" id="1244108"/>
    <lineage>
        <taxon>Bacteria</taxon>
        <taxon>Pseudomonadati</taxon>
        <taxon>Pseudomonadota</taxon>
        <taxon>Alphaproteobacteria</taxon>
        <taxon>Rhodobacterales</taxon>
        <taxon>Roseobacteraceae</taxon>
        <taxon>Jannaschia</taxon>
    </lineage>
</organism>
<keyword evidence="1" id="KW-0966">Cell projection</keyword>
<dbReference type="RefSeq" id="WP_092641670.1">
    <property type="nucleotide sequence ID" value="NZ_FNPX01000001.1"/>
</dbReference>
<name>A0A1H3JXS5_9RHOB</name>
<dbReference type="OrthoDB" id="9791432at2"/>
<sequence length="191" mass="20796">MIQWTRGMRRLTVTVVVTLLILSGLTRIVSASLSVRPDIEPTLASAPTARISQTESNEVAALLRDIKRQATLLNEREMAVALREQDILIARQEIEAALDDLVEAENRLVARMEFSSTASNTDIDQLVRVYEGMKPKEAAILFEAMAPEFAAGFLARMNADSASALFSNLSPGKAYAFSVIIAGRNANAATE</sequence>
<gene>
    <name evidence="1" type="ORF">SAMN05444004_101465</name>
</gene>
<dbReference type="AlphaFoldDB" id="A0A1H3JXS5"/>
<reference evidence="2" key="1">
    <citation type="submission" date="2016-10" db="EMBL/GenBank/DDBJ databases">
        <authorList>
            <person name="Varghese N."/>
            <person name="Submissions S."/>
        </authorList>
    </citation>
    <scope>NUCLEOTIDE SEQUENCE [LARGE SCALE GENOMIC DNA]</scope>
    <source>
        <strain evidence="2">DSM 100420</strain>
    </source>
</reference>
<evidence type="ECO:0000313" key="2">
    <source>
        <dbReference type="Proteomes" id="UP000198914"/>
    </source>
</evidence>
<protein>
    <submittedName>
        <fullName evidence="1">Flagellar motility protein MotE, a chaperone for MotC folding</fullName>
    </submittedName>
</protein>
<keyword evidence="1" id="KW-0969">Cilium</keyword>
<dbReference type="Proteomes" id="UP000198914">
    <property type="component" value="Unassembled WGS sequence"/>
</dbReference>
<accession>A0A1H3JXS5</accession>
<proteinExistence type="predicted"/>